<dbReference type="GO" id="GO:0005975">
    <property type="term" value="P:carbohydrate metabolic process"/>
    <property type="evidence" value="ECO:0007669"/>
    <property type="project" value="InterPro"/>
</dbReference>
<feature type="domain" description="GH16" evidence="3">
    <location>
        <begin position="29"/>
        <end position="270"/>
    </location>
</feature>
<sequence>MKSYLSLICLWCIVAVSRANWVRVWEDNFDWNGGVDLNKWDFDMGGHGWGNNEEQFYTHNRMENARCELFPGSGNGRLIIEARKENWDNRRFTSARMKSKGKWTYGRLQIRALLPTGRGLWPALWMLPERQVYGGAYWPDNGEIDLMEQVGYDPLRIHSTVHTQANNHILGTHPSNSVIVGDATNNFKIYTLDWNVDKIEMFVGDEANPFQTRIFIWNKQGDWTKWPFDQPFFVILNIAVGGFWGGAQGLDENIYPRRMEIDWVHFYQWR</sequence>
<dbReference type="Proteomes" id="UP000663832">
    <property type="component" value="Unassembled WGS sequence"/>
</dbReference>
<dbReference type="Proteomes" id="UP000663877">
    <property type="component" value="Unassembled WGS sequence"/>
</dbReference>
<comment type="similarity">
    <text evidence="1">Belongs to the glycosyl hydrolase 16 family.</text>
</comment>
<dbReference type="EMBL" id="CAJNOI010000565">
    <property type="protein sequence ID" value="CAF1308505.1"/>
    <property type="molecule type" value="Genomic_DNA"/>
</dbReference>
<organism evidence="4 7">
    <name type="scientific">Adineta steineri</name>
    <dbReference type="NCBI Taxonomy" id="433720"/>
    <lineage>
        <taxon>Eukaryota</taxon>
        <taxon>Metazoa</taxon>
        <taxon>Spiralia</taxon>
        <taxon>Gnathifera</taxon>
        <taxon>Rotifera</taxon>
        <taxon>Eurotatoria</taxon>
        <taxon>Bdelloidea</taxon>
        <taxon>Adinetida</taxon>
        <taxon>Adinetidae</taxon>
        <taxon>Adineta</taxon>
    </lineage>
</organism>
<comment type="caution">
    <text evidence="4">The sequence shown here is derived from an EMBL/GenBank/DDBJ whole genome shotgun (WGS) entry which is preliminary data.</text>
</comment>
<evidence type="ECO:0000256" key="1">
    <source>
        <dbReference type="ARBA" id="ARBA00006865"/>
    </source>
</evidence>
<evidence type="ECO:0000313" key="6">
    <source>
        <dbReference type="Proteomes" id="UP000663832"/>
    </source>
</evidence>
<evidence type="ECO:0000256" key="2">
    <source>
        <dbReference type="SAM" id="SignalP"/>
    </source>
</evidence>
<dbReference type="GO" id="GO:0004553">
    <property type="term" value="F:hydrolase activity, hydrolyzing O-glycosyl compounds"/>
    <property type="evidence" value="ECO:0007669"/>
    <property type="project" value="InterPro"/>
</dbReference>
<evidence type="ECO:0000313" key="5">
    <source>
        <dbReference type="EMBL" id="CAF1566169.1"/>
    </source>
</evidence>
<keyword evidence="2" id="KW-0732">Signal</keyword>
<feature type="signal peptide" evidence="2">
    <location>
        <begin position="1"/>
        <end position="19"/>
    </location>
</feature>
<reference evidence="4" key="1">
    <citation type="submission" date="2021-02" db="EMBL/GenBank/DDBJ databases">
        <authorList>
            <person name="Nowell W R."/>
        </authorList>
    </citation>
    <scope>NUCLEOTIDE SEQUENCE</scope>
</reference>
<proteinExistence type="inferred from homology"/>
<dbReference type="Gene3D" id="2.60.120.200">
    <property type="match status" value="1"/>
</dbReference>
<name>A0A815E9H5_9BILA</name>
<dbReference type="InterPro" id="IPR050546">
    <property type="entry name" value="Glycosyl_Hydrlase_16"/>
</dbReference>
<dbReference type="PANTHER" id="PTHR10963:SF55">
    <property type="entry name" value="GLYCOSIDE HYDROLASE FAMILY 16 PROTEIN"/>
    <property type="match status" value="1"/>
</dbReference>
<evidence type="ECO:0000259" key="3">
    <source>
        <dbReference type="PROSITE" id="PS51762"/>
    </source>
</evidence>
<dbReference type="PANTHER" id="PTHR10963">
    <property type="entry name" value="GLYCOSYL HYDROLASE-RELATED"/>
    <property type="match status" value="1"/>
</dbReference>
<accession>A0A815E9H5</accession>
<dbReference type="InterPro" id="IPR000757">
    <property type="entry name" value="Beta-glucanase-like"/>
</dbReference>
<dbReference type="OrthoDB" id="4781at2759"/>
<evidence type="ECO:0000313" key="7">
    <source>
        <dbReference type="Proteomes" id="UP000663877"/>
    </source>
</evidence>
<dbReference type="EMBL" id="CAJNOM010000811">
    <property type="protein sequence ID" value="CAF1566169.1"/>
    <property type="molecule type" value="Genomic_DNA"/>
</dbReference>
<dbReference type="AlphaFoldDB" id="A0A815E9H5"/>
<dbReference type="SUPFAM" id="SSF49899">
    <property type="entry name" value="Concanavalin A-like lectins/glucanases"/>
    <property type="match status" value="1"/>
</dbReference>
<keyword evidence="6" id="KW-1185">Reference proteome</keyword>
<protein>
    <recommendedName>
        <fullName evidence="3">GH16 domain-containing protein</fullName>
    </recommendedName>
</protein>
<gene>
    <name evidence="4" type="ORF">BJG266_LOCUS32680</name>
    <name evidence="5" type="ORF">QVE165_LOCUS48365</name>
</gene>
<dbReference type="PROSITE" id="PS51762">
    <property type="entry name" value="GH16_2"/>
    <property type="match status" value="1"/>
</dbReference>
<evidence type="ECO:0000313" key="4">
    <source>
        <dbReference type="EMBL" id="CAF1308505.1"/>
    </source>
</evidence>
<feature type="chain" id="PRO_5035605145" description="GH16 domain-containing protein" evidence="2">
    <location>
        <begin position="20"/>
        <end position="270"/>
    </location>
</feature>
<dbReference type="CDD" id="cd08023">
    <property type="entry name" value="GH16_laminarinase_like"/>
    <property type="match status" value="1"/>
</dbReference>
<dbReference type="Pfam" id="PF00722">
    <property type="entry name" value="Glyco_hydro_16"/>
    <property type="match status" value="1"/>
</dbReference>
<dbReference type="InterPro" id="IPR013320">
    <property type="entry name" value="ConA-like_dom_sf"/>
</dbReference>